<feature type="transmembrane region" description="Helical" evidence="2">
    <location>
        <begin position="229"/>
        <end position="256"/>
    </location>
</feature>
<feature type="compositionally biased region" description="Low complexity" evidence="1">
    <location>
        <begin position="21"/>
        <end position="30"/>
    </location>
</feature>
<dbReference type="OrthoDB" id="3219854at2759"/>
<dbReference type="AlphaFoldDB" id="A0A284RUJ6"/>
<evidence type="ECO:0000313" key="5">
    <source>
        <dbReference type="Proteomes" id="UP000219338"/>
    </source>
</evidence>
<feature type="region of interest" description="Disordered" evidence="1">
    <location>
        <begin position="1"/>
        <end position="38"/>
    </location>
</feature>
<dbReference type="EMBL" id="FUEG01000017">
    <property type="protein sequence ID" value="SJL12436.1"/>
    <property type="molecule type" value="Genomic_DNA"/>
</dbReference>
<feature type="domain" description="DUF6535" evidence="3">
    <location>
        <begin position="81"/>
        <end position="257"/>
    </location>
</feature>
<feature type="transmembrane region" description="Helical" evidence="2">
    <location>
        <begin position="105"/>
        <end position="122"/>
    </location>
</feature>
<keyword evidence="5" id="KW-1185">Reference proteome</keyword>
<keyword evidence="2" id="KW-0472">Membrane</keyword>
<protein>
    <recommendedName>
        <fullName evidence="3">DUF6535 domain-containing protein</fullName>
    </recommendedName>
</protein>
<proteinExistence type="predicted"/>
<dbReference type="InterPro" id="IPR045338">
    <property type="entry name" value="DUF6535"/>
</dbReference>
<dbReference type="STRING" id="47428.A0A284RUJ6"/>
<evidence type="ECO:0000259" key="3">
    <source>
        <dbReference type="Pfam" id="PF20153"/>
    </source>
</evidence>
<organism evidence="4 5">
    <name type="scientific">Armillaria ostoyae</name>
    <name type="common">Armillaria root rot fungus</name>
    <dbReference type="NCBI Taxonomy" id="47428"/>
    <lineage>
        <taxon>Eukaryota</taxon>
        <taxon>Fungi</taxon>
        <taxon>Dikarya</taxon>
        <taxon>Basidiomycota</taxon>
        <taxon>Agaricomycotina</taxon>
        <taxon>Agaricomycetes</taxon>
        <taxon>Agaricomycetidae</taxon>
        <taxon>Agaricales</taxon>
        <taxon>Marasmiineae</taxon>
        <taxon>Physalacriaceae</taxon>
        <taxon>Armillaria</taxon>
    </lineage>
</organism>
<reference evidence="5" key="1">
    <citation type="journal article" date="2017" name="Nat. Ecol. Evol.">
        <title>Genome expansion and lineage-specific genetic innovations in the forest pathogenic fungi Armillaria.</title>
        <authorList>
            <person name="Sipos G."/>
            <person name="Prasanna A.N."/>
            <person name="Walter M.C."/>
            <person name="O'Connor E."/>
            <person name="Balint B."/>
            <person name="Krizsan K."/>
            <person name="Kiss B."/>
            <person name="Hess J."/>
            <person name="Varga T."/>
            <person name="Slot J."/>
            <person name="Riley R."/>
            <person name="Boka B."/>
            <person name="Rigling D."/>
            <person name="Barry K."/>
            <person name="Lee J."/>
            <person name="Mihaltcheva S."/>
            <person name="LaButti K."/>
            <person name="Lipzen A."/>
            <person name="Waldron R."/>
            <person name="Moloney N.M."/>
            <person name="Sperisen C."/>
            <person name="Kredics L."/>
            <person name="Vagvoelgyi C."/>
            <person name="Patrignani A."/>
            <person name="Fitzpatrick D."/>
            <person name="Nagy I."/>
            <person name="Doyle S."/>
            <person name="Anderson J.B."/>
            <person name="Grigoriev I.V."/>
            <person name="Gueldener U."/>
            <person name="Muensterkoetter M."/>
            <person name="Nagy L.G."/>
        </authorList>
    </citation>
    <scope>NUCLEOTIDE SEQUENCE [LARGE SCALE GENOMIC DNA]</scope>
    <source>
        <strain evidence="5">C18/9</strain>
    </source>
</reference>
<evidence type="ECO:0000256" key="1">
    <source>
        <dbReference type="SAM" id="MobiDB-lite"/>
    </source>
</evidence>
<sequence>MEPSENRTRVPRHPPVGETRAPAAAAGEGAHSQNNGPSGMFFGLRKNQLYFGGVGVTPRDYKAHYPPDRHGQEMSDNARIWPIYLEEAADFDANMLAEWRDTIDVLLVFAGLFSAVLTTFVVQTSQNMQPDYNEASMLLLFEILKAAVSNDSQISIPPSPTAFFSPNHSDEWMNSLWFVSLTLSLITALVAVLVKQWLHQYVTIVSDSSARDRARIRHMRYAGLETWQVPMIIGLLPVLLHVSLALFFAGLAIFLFSLGMKVAWVVSIIGVATFMAYIIALILPLVYPYCPYKVPLTLYVHPLYQHIHHLCQYCNSYLIPSIRYCIVFMRHYPYTHMFGRARRSYLTRHRRMLEAWKQEGQESPIPFRQKLPTLKEIEDNHIQQYATMTDAQSLLWLHSSTSNASVHQSVLQAISGMTLDTVKCLPDEYVSSSVMSLHQQIEPIKALLSSHDTESELVELELYSRALWVLSGDPMEKSFNEQLTVALSVITTEKALTSFLGILQGPQRSSLTLHPGVWKILFDITISSPPLGRSALALELELMKILASPSTTSEREDPTTIDNPTDEMRGHICDKLLGCCGYDRTQTSSTIRTTIHLGIMLSLIPRIHQRLLDSSPASDLMEVIGTALAIMTGIALVIHPSPAMLDKILETYTVRLSLLRSQHRLQYEAFDVDIEALACGISLIFNPRQSQWIQTISEQPEMELSVDSKADSDTGTRTLEHLHYMIQNSIETDIDTLVDMMRLLINGHRECILYVWVQSYSSSDPSHYPGYPPVPWRECVLGLIRWASGEKFRQWTFLKRVLAIVVIKKLQEQFYCANVNESLPQYDKWAYMEVNQLPWLLDIYSPGLSSDGVPNPLEYSRIEAHPKFQEFLNSGHLSQEDVANNTR</sequence>
<dbReference type="Pfam" id="PF20153">
    <property type="entry name" value="DUF6535"/>
    <property type="match status" value="1"/>
</dbReference>
<gene>
    <name evidence="4" type="ORF">ARMOST_15863</name>
</gene>
<name>A0A284RUJ6_ARMOS</name>
<feature type="transmembrane region" description="Helical" evidence="2">
    <location>
        <begin position="175"/>
        <end position="194"/>
    </location>
</feature>
<feature type="transmembrane region" description="Helical" evidence="2">
    <location>
        <begin position="262"/>
        <end position="287"/>
    </location>
</feature>
<keyword evidence="2" id="KW-1133">Transmembrane helix</keyword>
<accession>A0A284RUJ6</accession>
<keyword evidence="2" id="KW-0812">Transmembrane</keyword>
<dbReference type="Proteomes" id="UP000219338">
    <property type="component" value="Unassembled WGS sequence"/>
</dbReference>
<evidence type="ECO:0000256" key="2">
    <source>
        <dbReference type="SAM" id="Phobius"/>
    </source>
</evidence>
<evidence type="ECO:0000313" key="4">
    <source>
        <dbReference type="EMBL" id="SJL12436.1"/>
    </source>
</evidence>